<dbReference type="NCBIfam" id="TIGR00563">
    <property type="entry name" value="rsmB"/>
    <property type="match status" value="1"/>
</dbReference>
<evidence type="ECO:0000256" key="1">
    <source>
        <dbReference type="ARBA" id="ARBA00002724"/>
    </source>
</evidence>
<keyword evidence="10 14" id="KW-0694">RNA-binding</keyword>
<comment type="function">
    <text evidence="1">Specifically methylates the cytosine at position 967 (m5C967) of 16S rRNA.</text>
</comment>
<dbReference type="InterPro" id="IPR029063">
    <property type="entry name" value="SAM-dependent_MTases_sf"/>
</dbReference>
<keyword evidence="7 14" id="KW-0489">Methyltransferase</keyword>
<evidence type="ECO:0000256" key="5">
    <source>
        <dbReference type="ARBA" id="ARBA00022490"/>
    </source>
</evidence>
<evidence type="ECO:0000256" key="14">
    <source>
        <dbReference type="PROSITE-ProRule" id="PRU01023"/>
    </source>
</evidence>
<dbReference type="InterPro" id="IPR004573">
    <property type="entry name" value="rRNA_ssu_MeTfrase_B"/>
</dbReference>
<dbReference type="SUPFAM" id="SSF53335">
    <property type="entry name" value="S-adenosyl-L-methionine-dependent methyltransferases"/>
    <property type="match status" value="1"/>
</dbReference>
<dbReference type="Gene3D" id="3.30.70.1170">
    <property type="entry name" value="Sun protein, domain 3"/>
    <property type="match status" value="1"/>
</dbReference>
<dbReference type="InterPro" id="IPR006027">
    <property type="entry name" value="NusB_RsmB_TIM44"/>
</dbReference>
<feature type="binding site" evidence="14">
    <location>
        <position position="283"/>
    </location>
    <ligand>
        <name>S-adenosyl-L-methionine</name>
        <dbReference type="ChEBI" id="CHEBI:59789"/>
    </ligand>
</feature>
<dbReference type="InterPro" id="IPR054728">
    <property type="entry name" value="RsmB-like_ferredoxin"/>
</dbReference>
<feature type="binding site" evidence="14">
    <location>
        <position position="310"/>
    </location>
    <ligand>
        <name>S-adenosyl-L-methionine</name>
        <dbReference type="ChEBI" id="CHEBI:59789"/>
    </ligand>
</feature>
<dbReference type="EMBL" id="JBHUHQ010000013">
    <property type="protein sequence ID" value="MFD2044052.1"/>
    <property type="molecule type" value="Genomic_DNA"/>
</dbReference>
<comment type="subcellular location">
    <subcellularLocation>
        <location evidence="2">Cytoplasm</location>
    </subcellularLocation>
</comment>
<evidence type="ECO:0000256" key="3">
    <source>
        <dbReference type="ARBA" id="ARBA00007494"/>
    </source>
</evidence>
<dbReference type="PROSITE" id="PS51686">
    <property type="entry name" value="SAM_MT_RSMB_NOP"/>
    <property type="match status" value="1"/>
</dbReference>
<feature type="binding site" evidence="14">
    <location>
        <begin position="259"/>
        <end position="265"/>
    </location>
    <ligand>
        <name>S-adenosyl-L-methionine</name>
        <dbReference type="ChEBI" id="CHEBI:59789"/>
    </ligand>
</feature>
<sequence>MEKYVLRNTIIDLLLRIEQDSGYSHLLIDHEIKKNHVSPKDEGLLTEIVYGTINRKITLDYYMNHFINKKKKMEPWVRMLLRMSLYQMIFLDKVPDHAIIHEAVEIAKRRGHKGISSLVNGVLRNVQRNGVPSTSEIKDNVERLAIETSHPTWLVKRWINYYGYETTKEMCEANLNHRATSVRIQPLRISRKEAMEELEKQGFEVRPSIFSEQGIIIDKGNIIKSYLFQEGYLTIQDQSSMLVGEMLQPNPGMHILDACSAPGGKVTHIAEKMQNKGWIDAHDLHAKKIKLIDKKASELQLTIIDAKKADARNLHETYRPDTFDRILVDAPCSGLGVIRGKPDIKYNKEEADITKLATIQLAILNSVAPLLKEEGKLMYSTCTVDPEENEHVVKQFLHQNNQYIVDSKLFDEIPESLKDSLGVSEYGVQLFPQSFQTDGFFLTRLIKRVSPS</sequence>
<evidence type="ECO:0000256" key="7">
    <source>
        <dbReference type="ARBA" id="ARBA00022603"/>
    </source>
</evidence>
<gene>
    <name evidence="16" type="primary">rsmB</name>
    <name evidence="16" type="ORF">ACFSJF_07240</name>
</gene>
<dbReference type="PROSITE" id="PS01153">
    <property type="entry name" value="NOL1_NOP2_SUN"/>
    <property type="match status" value="1"/>
</dbReference>
<evidence type="ECO:0000313" key="17">
    <source>
        <dbReference type="Proteomes" id="UP001597383"/>
    </source>
</evidence>
<dbReference type="EC" id="2.1.1.176" evidence="4"/>
<comment type="catalytic activity">
    <reaction evidence="13">
        <text>cytidine(967) in 16S rRNA + S-adenosyl-L-methionine = 5-methylcytidine(967) in 16S rRNA + S-adenosyl-L-homocysteine + H(+)</text>
        <dbReference type="Rhea" id="RHEA:42748"/>
        <dbReference type="Rhea" id="RHEA-COMP:10219"/>
        <dbReference type="Rhea" id="RHEA-COMP:10220"/>
        <dbReference type="ChEBI" id="CHEBI:15378"/>
        <dbReference type="ChEBI" id="CHEBI:57856"/>
        <dbReference type="ChEBI" id="CHEBI:59789"/>
        <dbReference type="ChEBI" id="CHEBI:74483"/>
        <dbReference type="ChEBI" id="CHEBI:82748"/>
        <dbReference type="EC" id="2.1.1.176"/>
    </reaction>
</comment>
<dbReference type="Proteomes" id="UP001597383">
    <property type="component" value="Unassembled WGS sequence"/>
</dbReference>
<evidence type="ECO:0000256" key="9">
    <source>
        <dbReference type="ARBA" id="ARBA00022691"/>
    </source>
</evidence>
<dbReference type="PRINTS" id="PR02008">
    <property type="entry name" value="RCMTFAMILY"/>
</dbReference>
<dbReference type="InterPro" id="IPR001678">
    <property type="entry name" value="MeTrfase_RsmB-F_NOP2_dom"/>
</dbReference>
<dbReference type="InterPro" id="IPR023267">
    <property type="entry name" value="RCMT"/>
</dbReference>
<evidence type="ECO:0000256" key="12">
    <source>
        <dbReference type="ARBA" id="ARBA00031088"/>
    </source>
</evidence>
<feature type="domain" description="SAM-dependent MTase RsmB/NOP-type" evidence="15">
    <location>
        <begin position="170"/>
        <end position="448"/>
    </location>
</feature>
<evidence type="ECO:0000313" key="16">
    <source>
        <dbReference type="EMBL" id="MFD2044052.1"/>
    </source>
</evidence>
<dbReference type="PANTHER" id="PTHR22807">
    <property type="entry name" value="NOP2 YEAST -RELATED NOL1/NOP2/FMU SUN DOMAIN-CONTAINING"/>
    <property type="match status" value="1"/>
</dbReference>
<dbReference type="InterPro" id="IPR035926">
    <property type="entry name" value="NusB-like_sf"/>
</dbReference>
<evidence type="ECO:0000256" key="13">
    <source>
        <dbReference type="ARBA" id="ARBA00047283"/>
    </source>
</evidence>
<dbReference type="Pfam" id="PF22458">
    <property type="entry name" value="RsmF-B_ferredox"/>
    <property type="match status" value="1"/>
</dbReference>
<organism evidence="16 17">
    <name type="scientific">Ornithinibacillus salinisoli</name>
    <dbReference type="NCBI Taxonomy" id="1848459"/>
    <lineage>
        <taxon>Bacteria</taxon>
        <taxon>Bacillati</taxon>
        <taxon>Bacillota</taxon>
        <taxon>Bacilli</taxon>
        <taxon>Bacillales</taxon>
        <taxon>Bacillaceae</taxon>
        <taxon>Ornithinibacillus</taxon>
    </lineage>
</organism>
<dbReference type="InterPro" id="IPR049560">
    <property type="entry name" value="MeTrfase_RsmB-F_NOP2_cat"/>
</dbReference>
<dbReference type="GO" id="GO:0008168">
    <property type="term" value="F:methyltransferase activity"/>
    <property type="evidence" value="ECO:0007669"/>
    <property type="project" value="UniProtKB-KW"/>
</dbReference>
<evidence type="ECO:0000256" key="11">
    <source>
        <dbReference type="ARBA" id="ARBA00030399"/>
    </source>
</evidence>
<dbReference type="SUPFAM" id="SSF48013">
    <property type="entry name" value="NusB-like"/>
    <property type="match status" value="1"/>
</dbReference>
<reference evidence="17" key="1">
    <citation type="journal article" date="2019" name="Int. J. Syst. Evol. Microbiol.">
        <title>The Global Catalogue of Microorganisms (GCM) 10K type strain sequencing project: providing services to taxonomists for standard genome sequencing and annotation.</title>
        <authorList>
            <consortium name="The Broad Institute Genomics Platform"/>
            <consortium name="The Broad Institute Genome Sequencing Center for Infectious Disease"/>
            <person name="Wu L."/>
            <person name="Ma J."/>
        </authorList>
    </citation>
    <scope>NUCLEOTIDE SEQUENCE [LARGE SCALE GENOMIC DNA]</scope>
    <source>
        <strain evidence="17">R28</strain>
    </source>
</reference>
<dbReference type="Pfam" id="PF01189">
    <property type="entry name" value="Methyltr_RsmB-F"/>
    <property type="match status" value="1"/>
</dbReference>
<dbReference type="Gene3D" id="3.40.50.150">
    <property type="entry name" value="Vaccinia Virus protein VP39"/>
    <property type="match status" value="1"/>
</dbReference>
<feature type="active site" description="Nucleophile" evidence="14">
    <location>
        <position position="382"/>
    </location>
</feature>
<evidence type="ECO:0000256" key="4">
    <source>
        <dbReference type="ARBA" id="ARBA00012140"/>
    </source>
</evidence>
<keyword evidence="8 14" id="KW-0808">Transferase</keyword>
<protein>
    <recommendedName>
        <fullName evidence="4">16S rRNA (cytosine(967)-C(5))-methyltransferase</fullName>
        <ecNumber evidence="4">2.1.1.176</ecNumber>
    </recommendedName>
    <alternativeName>
        <fullName evidence="11">16S rRNA m5C967 methyltransferase</fullName>
    </alternativeName>
    <alternativeName>
        <fullName evidence="12">rRNA (cytosine-C(5)-)-methyltransferase RsmB</fullName>
    </alternativeName>
</protein>
<dbReference type="RefSeq" id="WP_377555630.1">
    <property type="nucleotide sequence ID" value="NZ_JBHUHQ010000013.1"/>
</dbReference>
<evidence type="ECO:0000256" key="10">
    <source>
        <dbReference type="ARBA" id="ARBA00022884"/>
    </source>
</evidence>
<dbReference type="InterPro" id="IPR018314">
    <property type="entry name" value="RsmB/NOL1/NOP2-like_CS"/>
</dbReference>
<dbReference type="GO" id="GO:0032259">
    <property type="term" value="P:methylation"/>
    <property type="evidence" value="ECO:0007669"/>
    <property type="project" value="UniProtKB-KW"/>
</dbReference>
<evidence type="ECO:0000259" key="15">
    <source>
        <dbReference type="PROSITE" id="PS51686"/>
    </source>
</evidence>
<evidence type="ECO:0000256" key="6">
    <source>
        <dbReference type="ARBA" id="ARBA00022552"/>
    </source>
</evidence>
<evidence type="ECO:0000256" key="8">
    <source>
        <dbReference type="ARBA" id="ARBA00022679"/>
    </source>
</evidence>
<keyword evidence="17" id="KW-1185">Reference proteome</keyword>
<keyword evidence="5" id="KW-0963">Cytoplasm</keyword>
<dbReference type="Pfam" id="PF01029">
    <property type="entry name" value="NusB"/>
    <property type="match status" value="1"/>
</dbReference>
<feature type="binding site" evidence="14">
    <location>
        <position position="329"/>
    </location>
    <ligand>
        <name>S-adenosyl-L-methionine</name>
        <dbReference type="ChEBI" id="CHEBI:59789"/>
    </ligand>
</feature>
<keyword evidence="6" id="KW-0698">rRNA processing</keyword>
<dbReference type="Gene3D" id="1.10.940.10">
    <property type="entry name" value="NusB-like"/>
    <property type="match status" value="1"/>
</dbReference>
<name>A0ABW4W0H6_9BACI</name>
<comment type="similarity">
    <text evidence="3 14">Belongs to the class I-like SAM-binding methyltransferase superfamily. RsmB/NOP family.</text>
</comment>
<keyword evidence="9 14" id="KW-0949">S-adenosyl-L-methionine</keyword>
<dbReference type="NCBIfam" id="NF011494">
    <property type="entry name" value="PRK14902.1"/>
    <property type="match status" value="1"/>
</dbReference>
<dbReference type="PANTHER" id="PTHR22807:SF53">
    <property type="entry name" value="RIBOSOMAL RNA SMALL SUBUNIT METHYLTRANSFERASE B-RELATED"/>
    <property type="match status" value="1"/>
</dbReference>
<comment type="caution">
    <text evidence="16">The sequence shown here is derived from an EMBL/GenBank/DDBJ whole genome shotgun (WGS) entry which is preliminary data.</text>
</comment>
<evidence type="ECO:0000256" key="2">
    <source>
        <dbReference type="ARBA" id="ARBA00004496"/>
    </source>
</evidence>
<proteinExistence type="inferred from homology"/>
<accession>A0ABW4W0H6</accession>